<keyword evidence="5" id="KW-1185">Reference proteome</keyword>
<dbReference type="SUPFAM" id="SSF47616">
    <property type="entry name" value="GST C-terminal domain-like"/>
    <property type="match status" value="1"/>
</dbReference>
<dbReference type="InterPro" id="IPR036282">
    <property type="entry name" value="Glutathione-S-Trfase_C_sf"/>
</dbReference>
<dbReference type="EMBL" id="KQ964248">
    <property type="protein sequence ID" value="KXJ93468.1"/>
    <property type="molecule type" value="Genomic_DNA"/>
</dbReference>
<dbReference type="Pfam" id="PF13410">
    <property type="entry name" value="GST_C_2"/>
    <property type="match status" value="1"/>
</dbReference>
<dbReference type="PROSITE" id="PS50404">
    <property type="entry name" value="GST_NTER"/>
    <property type="match status" value="1"/>
</dbReference>
<feature type="domain" description="GST N-terminal" evidence="2">
    <location>
        <begin position="27"/>
        <end position="126"/>
    </location>
</feature>
<gene>
    <name evidence="4" type="ORF">Micbo1qcDRAFT_203545</name>
</gene>
<evidence type="ECO:0000313" key="5">
    <source>
        <dbReference type="Proteomes" id="UP000070501"/>
    </source>
</evidence>
<reference evidence="5" key="1">
    <citation type="submission" date="2016-02" db="EMBL/GenBank/DDBJ databases">
        <title>Draft genome sequence of Microdochium bolleyi, a fungal endophyte of beachgrass.</title>
        <authorList>
            <consortium name="DOE Joint Genome Institute"/>
            <person name="David A.S."/>
            <person name="May G."/>
            <person name="Haridas S."/>
            <person name="Lim J."/>
            <person name="Wang M."/>
            <person name="Labutti K."/>
            <person name="Lipzen A."/>
            <person name="Barry K."/>
            <person name="Grigoriev I.V."/>
        </authorList>
    </citation>
    <scope>NUCLEOTIDE SEQUENCE [LARGE SCALE GENOMIC DNA]</scope>
    <source>
        <strain evidence="5">J235TASD1</strain>
    </source>
</reference>
<name>A0A136J8L7_9PEZI</name>
<dbReference type="Gene3D" id="3.40.30.10">
    <property type="entry name" value="Glutaredoxin"/>
    <property type="match status" value="1"/>
</dbReference>
<dbReference type="GO" id="GO:0016740">
    <property type="term" value="F:transferase activity"/>
    <property type="evidence" value="ECO:0007669"/>
    <property type="project" value="UniProtKB-KW"/>
</dbReference>
<dbReference type="PROSITE" id="PS50405">
    <property type="entry name" value="GST_CTER"/>
    <property type="match status" value="1"/>
</dbReference>
<dbReference type="SFLD" id="SFLDS00019">
    <property type="entry name" value="Glutathione_Transferase_(cytos"/>
    <property type="match status" value="1"/>
</dbReference>
<dbReference type="InterPro" id="IPR004045">
    <property type="entry name" value="Glutathione_S-Trfase_N"/>
</dbReference>
<dbReference type="Gene3D" id="1.20.1050.10">
    <property type="match status" value="1"/>
</dbReference>
<dbReference type="AlphaFoldDB" id="A0A136J8L7"/>
<dbReference type="InterPro" id="IPR036249">
    <property type="entry name" value="Thioredoxin-like_sf"/>
</dbReference>
<keyword evidence="4" id="KW-0808">Transferase</keyword>
<dbReference type="InterPro" id="IPR040079">
    <property type="entry name" value="Glutathione_S-Trfase"/>
</dbReference>
<feature type="domain" description="GST C-terminal" evidence="3">
    <location>
        <begin position="142"/>
        <end position="299"/>
    </location>
</feature>
<dbReference type="STRING" id="196109.A0A136J8L7"/>
<dbReference type="InterPro" id="IPR050983">
    <property type="entry name" value="GST_Omega/HSP26"/>
</dbReference>
<dbReference type="PANTHER" id="PTHR43968">
    <property type="match status" value="1"/>
</dbReference>
<dbReference type="SUPFAM" id="SSF52833">
    <property type="entry name" value="Thioredoxin-like"/>
    <property type="match status" value="1"/>
</dbReference>
<dbReference type="PANTHER" id="PTHR43968:SF13">
    <property type="entry name" value="GLUTATHIONE TRANSFERASE OMEGA-1"/>
    <property type="match status" value="1"/>
</dbReference>
<dbReference type="GO" id="GO:0005737">
    <property type="term" value="C:cytoplasm"/>
    <property type="evidence" value="ECO:0007669"/>
    <property type="project" value="TreeGrafter"/>
</dbReference>
<dbReference type="Proteomes" id="UP000070501">
    <property type="component" value="Unassembled WGS sequence"/>
</dbReference>
<dbReference type="Pfam" id="PF13409">
    <property type="entry name" value="GST_N_2"/>
    <property type="match status" value="1"/>
</dbReference>
<evidence type="ECO:0000259" key="3">
    <source>
        <dbReference type="PROSITE" id="PS50405"/>
    </source>
</evidence>
<dbReference type="SFLD" id="SFLDG00358">
    <property type="entry name" value="Main_(cytGST)"/>
    <property type="match status" value="1"/>
</dbReference>
<evidence type="ECO:0000256" key="1">
    <source>
        <dbReference type="ARBA" id="ARBA00007409"/>
    </source>
</evidence>
<organism evidence="4 5">
    <name type="scientific">Microdochium bolleyi</name>
    <dbReference type="NCBI Taxonomy" id="196109"/>
    <lineage>
        <taxon>Eukaryota</taxon>
        <taxon>Fungi</taxon>
        <taxon>Dikarya</taxon>
        <taxon>Ascomycota</taxon>
        <taxon>Pezizomycotina</taxon>
        <taxon>Sordariomycetes</taxon>
        <taxon>Xylariomycetidae</taxon>
        <taxon>Xylariales</taxon>
        <taxon>Microdochiaceae</taxon>
        <taxon>Microdochium</taxon>
    </lineage>
</organism>
<proteinExistence type="inferred from homology"/>
<protein>
    <submittedName>
        <fullName evidence="4">Glutathione S-transferase</fullName>
    </submittedName>
</protein>
<comment type="similarity">
    <text evidence="1">Belongs to the GST superfamily.</text>
</comment>
<dbReference type="OrthoDB" id="4951845at2759"/>
<dbReference type="InParanoid" id="A0A136J8L7"/>
<accession>A0A136J8L7</accession>
<sequence>MADVDTSLHTATTGAAAIYAQLHEGEHALKLYGGWFCPFVQRAWITLHEKNVPHQYVEVNPYRKTPELLALNPRGLVPTLAVPVSETVGVTAGGEQAVENGGRVRKPLAESAVICEYIDEAYASFGAQDAQFGPGLLPGLSEPYERARCRLWIDHINSKIVPGFYRLLQHTPEKDGEYTLEEARAGFLGHIKTFVKEMEGYSEEAQGEVQQVNGADAGPWFLGKDFSLVDIMLAPWAKRLFLIDHYKPGGVGIPAAGDGGADEAVWRRWRVWFEAIVERESVKDTWSDEERYIEAYKRYAEDTTQSEVAQATRKRQRLP</sequence>
<evidence type="ECO:0000313" key="4">
    <source>
        <dbReference type="EMBL" id="KXJ93468.1"/>
    </source>
</evidence>
<dbReference type="CDD" id="cd00299">
    <property type="entry name" value="GST_C_family"/>
    <property type="match status" value="1"/>
</dbReference>
<evidence type="ECO:0000259" key="2">
    <source>
        <dbReference type="PROSITE" id="PS50404"/>
    </source>
</evidence>
<dbReference type="InterPro" id="IPR010987">
    <property type="entry name" value="Glutathione-S-Trfase_C-like"/>
</dbReference>